<dbReference type="EMBL" id="CP000153">
    <property type="protein sequence ID" value="ABB44775.1"/>
    <property type="molecule type" value="Genomic_DNA"/>
</dbReference>
<dbReference type="CDD" id="cd00158">
    <property type="entry name" value="RHOD"/>
    <property type="match status" value="1"/>
</dbReference>
<dbReference type="STRING" id="326298.Suden_1498"/>
<keyword evidence="4" id="KW-1185">Reference proteome</keyword>
<gene>
    <name evidence="3" type="ordered locus">Suden_1498</name>
</gene>
<dbReference type="AlphaFoldDB" id="Q30QF6"/>
<evidence type="ECO:0000256" key="1">
    <source>
        <dbReference type="SAM" id="SignalP"/>
    </source>
</evidence>
<name>Q30QF6_SULDN</name>
<dbReference type="eggNOG" id="COG0607">
    <property type="taxonomic scope" value="Bacteria"/>
</dbReference>
<feature type="domain" description="Rhodanese" evidence="2">
    <location>
        <begin position="34"/>
        <end position="133"/>
    </location>
</feature>
<accession>Q30QF6</accession>
<sequence>MENNYLKKILISFLLLSASLLATVINEEASQQLIDSKTPIVDIRTPAEWKETGLLKGSIPIMLFDEKGNYDLKDFIDKLNNAVDTKKQFAIICRTGSRTRVLAPFLSQKLNYDVINIKSGILYAKFIKLPIEPYSAK</sequence>
<feature type="chain" id="PRO_5004219810" evidence="1">
    <location>
        <begin position="23"/>
        <end position="137"/>
    </location>
</feature>
<dbReference type="KEGG" id="tdn:Suden_1498"/>
<dbReference type="OrthoDB" id="5471138at2"/>
<keyword evidence="1" id="KW-0732">Signal</keyword>
<dbReference type="Proteomes" id="UP000002714">
    <property type="component" value="Chromosome"/>
</dbReference>
<organism evidence="3 4">
    <name type="scientific">Sulfurimonas denitrificans (strain ATCC 33889 / DSM 1251)</name>
    <name type="common">Thiomicrospira denitrificans (strain ATCC 33889 / DSM 1251)</name>
    <dbReference type="NCBI Taxonomy" id="326298"/>
    <lineage>
        <taxon>Bacteria</taxon>
        <taxon>Pseudomonadati</taxon>
        <taxon>Campylobacterota</taxon>
        <taxon>Epsilonproteobacteria</taxon>
        <taxon>Campylobacterales</taxon>
        <taxon>Sulfurimonadaceae</taxon>
        <taxon>Sulfurimonas</taxon>
    </lineage>
</organism>
<evidence type="ECO:0000313" key="3">
    <source>
        <dbReference type="EMBL" id="ABB44775.1"/>
    </source>
</evidence>
<dbReference type="InterPro" id="IPR001763">
    <property type="entry name" value="Rhodanese-like_dom"/>
</dbReference>
<dbReference type="Pfam" id="PF00581">
    <property type="entry name" value="Rhodanese"/>
    <property type="match status" value="1"/>
</dbReference>
<dbReference type="Gene3D" id="3.40.250.10">
    <property type="entry name" value="Rhodanese-like domain"/>
    <property type="match status" value="1"/>
</dbReference>
<dbReference type="HOGENOM" id="CLU_089574_10_2_7"/>
<feature type="signal peptide" evidence="1">
    <location>
        <begin position="1"/>
        <end position="22"/>
    </location>
</feature>
<dbReference type="InterPro" id="IPR036873">
    <property type="entry name" value="Rhodanese-like_dom_sf"/>
</dbReference>
<evidence type="ECO:0000259" key="2">
    <source>
        <dbReference type="PROSITE" id="PS50206"/>
    </source>
</evidence>
<evidence type="ECO:0000313" key="4">
    <source>
        <dbReference type="Proteomes" id="UP000002714"/>
    </source>
</evidence>
<dbReference type="PROSITE" id="PS50206">
    <property type="entry name" value="RHODANESE_3"/>
    <property type="match status" value="1"/>
</dbReference>
<reference evidence="3 4" key="1">
    <citation type="journal article" date="2008" name="Appl. Environ. Microbiol.">
        <title>Genome of the epsilonproteobacterial chemolithoautotroph Sulfurimonas denitrificans.</title>
        <authorList>
            <person name="Sievert S.M."/>
            <person name="Scott K.M."/>
            <person name="Klotz M.G."/>
            <person name="Chain P.S.G."/>
            <person name="Hauser L.J."/>
            <person name="Hemp J."/>
            <person name="Huegler M."/>
            <person name="Land M."/>
            <person name="Lapidus A."/>
            <person name="Larimer F.W."/>
            <person name="Lucas S."/>
            <person name="Malfatti S.A."/>
            <person name="Meyer F."/>
            <person name="Paulsen I.T."/>
            <person name="Ren Q."/>
            <person name="Simon J."/>
            <person name="Bailey K."/>
            <person name="Diaz E."/>
            <person name="Fitzpatrick K.A."/>
            <person name="Glover B."/>
            <person name="Gwatney N."/>
            <person name="Korajkic A."/>
            <person name="Long A."/>
            <person name="Mobberley J.M."/>
            <person name="Pantry S.N."/>
            <person name="Pazder G."/>
            <person name="Peterson S."/>
            <person name="Quintanilla J.D."/>
            <person name="Sprinkle R."/>
            <person name="Stephens J."/>
            <person name="Thomas P."/>
            <person name="Vaughn R."/>
            <person name="Weber M.J."/>
            <person name="Wooten L.L."/>
        </authorList>
    </citation>
    <scope>NUCLEOTIDE SEQUENCE [LARGE SCALE GENOMIC DNA]</scope>
    <source>
        <strain evidence="4">ATCC 33889 / DSM 1251</strain>
    </source>
</reference>
<protein>
    <submittedName>
        <fullName evidence="3">Rhodanese-like domain protein</fullName>
    </submittedName>
</protein>
<dbReference type="SUPFAM" id="SSF52821">
    <property type="entry name" value="Rhodanese/Cell cycle control phosphatase"/>
    <property type="match status" value="1"/>
</dbReference>
<proteinExistence type="predicted"/>